<comment type="caution">
    <text evidence="1">The sequence shown here is derived from an EMBL/GenBank/DDBJ whole genome shotgun (WGS) entry which is preliminary data.</text>
</comment>
<accession>A0ABP7WBV9</accession>
<keyword evidence="2" id="KW-1185">Reference proteome</keyword>
<dbReference type="InterPro" id="IPR025347">
    <property type="entry name" value="DUF4251"/>
</dbReference>
<proteinExistence type="predicted"/>
<protein>
    <recommendedName>
        <fullName evidence="3">DUF4251 domain-containing protein</fullName>
    </recommendedName>
</protein>
<dbReference type="Pfam" id="PF14059">
    <property type="entry name" value="DUF4251"/>
    <property type="match status" value="1"/>
</dbReference>
<evidence type="ECO:0008006" key="3">
    <source>
        <dbReference type="Google" id="ProtNLM"/>
    </source>
</evidence>
<dbReference type="Proteomes" id="UP001500841">
    <property type="component" value="Unassembled WGS sequence"/>
</dbReference>
<reference evidence="2" key="1">
    <citation type="journal article" date="2019" name="Int. J. Syst. Evol. Microbiol.">
        <title>The Global Catalogue of Microorganisms (GCM) 10K type strain sequencing project: providing services to taxonomists for standard genome sequencing and annotation.</title>
        <authorList>
            <consortium name="The Broad Institute Genomics Platform"/>
            <consortium name="The Broad Institute Genome Sequencing Center for Infectious Disease"/>
            <person name="Wu L."/>
            <person name="Ma J."/>
        </authorList>
    </citation>
    <scope>NUCLEOTIDE SEQUENCE [LARGE SCALE GENOMIC DNA]</scope>
    <source>
        <strain evidence="2">JCM 17085</strain>
    </source>
</reference>
<evidence type="ECO:0000313" key="1">
    <source>
        <dbReference type="EMBL" id="GAA4085463.1"/>
    </source>
</evidence>
<name>A0ABP7WBV9_9SPHI</name>
<sequence>MVCGYLSVKIIIKIKQIATGFVIQVDDYILLTLTLKKMKRLLLLLFAIVSINAAYAQDQQKTYSATDIKKMADDEKFRFTAKAATLPEDANQIGASVSSDRTEDNHKTLGGGYYATLTPDSVVSYLPYFDKTKTQGTDANTTTSVAQDPSKAVATTYDYQVKQKKNGDITITIKPKGGKITKYVFNLEPNGTARLDATIDDYKIIKYDGFFTN</sequence>
<evidence type="ECO:0000313" key="2">
    <source>
        <dbReference type="Proteomes" id="UP001500841"/>
    </source>
</evidence>
<gene>
    <name evidence="1" type="ORF">GCM10022392_02830</name>
</gene>
<dbReference type="EMBL" id="BAABCV010000001">
    <property type="protein sequence ID" value="GAA4085463.1"/>
    <property type="molecule type" value="Genomic_DNA"/>
</dbReference>
<organism evidence="1 2">
    <name type="scientific">Mucilaginibacter panaciglaebae</name>
    <dbReference type="NCBI Taxonomy" id="502331"/>
    <lineage>
        <taxon>Bacteria</taxon>
        <taxon>Pseudomonadati</taxon>
        <taxon>Bacteroidota</taxon>
        <taxon>Sphingobacteriia</taxon>
        <taxon>Sphingobacteriales</taxon>
        <taxon>Sphingobacteriaceae</taxon>
        <taxon>Mucilaginibacter</taxon>
    </lineage>
</organism>